<comment type="caution">
    <text evidence="16">The sequence shown here is derived from an EMBL/GenBank/DDBJ whole genome shotgun (WGS) entry which is preliminary data.</text>
</comment>
<gene>
    <name evidence="16" type="ORF">V9T40_012607</name>
</gene>
<sequence>MDAIDLVLLVTFIFLIIIYYASYRRKYWARKKIISLKPGNIIMGSTGDIFLKKLSLYNYHAKMYEQLAPHKYGGYYNFFTPVLVVRDPDIIKTIFTKDFNYFMDRGQPLDEKNPLSQNLFNLKGEKWRILRAKLTPTFTSGKIKIMFNLMKECTTELIEMIDTSVEKEEIEVKEMMARYTTDVISSCVFGLQSNSQKDPDSIFRQMGRKAFNQTTRRSVVAIIAMVIPKFREIFKISFFEKDVQDFFTSLVSKTIKYREDNGVERNDFLDLLIALKKQEVLTHNSASGEICHVEFTDNLLTAQCFVFFSAGFETSSGTLSFALYELAKHPEMQEKLFDEISETLEQNNGSFNYECLQQMPYLDQVVCETLRMYPLLPSLVRICNENYQLDEHTVIDKNTRVVIPVKGLHYDPSYYENPTEFNPENFSKEARAKRHHFTYLPFGEGPRICIGLRFGLMQVKLGLATILRNYSVSLSPKMSSSLEYKLLAFVPTPKDGIWLKFKKRSA</sequence>
<dbReference type="GO" id="GO:0016705">
    <property type="term" value="F:oxidoreductase activity, acting on paired donors, with incorporation or reduction of molecular oxygen"/>
    <property type="evidence" value="ECO:0007669"/>
    <property type="project" value="InterPro"/>
</dbReference>
<protein>
    <recommendedName>
        <fullName evidence="18">Cytochrome P450</fullName>
    </recommendedName>
</protein>
<evidence type="ECO:0000313" key="17">
    <source>
        <dbReference type="Proteomes" id="UP001367676"/>
    </source>
</evidence>
<evidence type="ECO:0000256" key="12">
    <source>
        <dbReference type="ARBA" id="ARBA00023136"/>
    </source>
</evidence>
<dbReference type="PRINTS" id="PR00463">
    <property type="entry name" value="EP450I"/>
</dbReference>
<keyword evidence="10 13" id="KW-0408">Iron</keyword>
<evidence type="ECO:0000256" key="9">
    <source>
        <dbReference type="ARBA" id="ARBA00023002"/>
    </source>
</evidence>
<evidence type="ECO:0000313" key="16">
    <source>
        <dbReference type="EMBL" id="KAK7576321.1"/>
    </source>
</evidence>
<comment type="cofactor">
    <cofactor evidence="1 13">
        <name>heme</name>
        <dbReference type="ChEBI" id="CHEBI:30413"/>
    </cofactor>
</comment>
<keyword evidence="17" id="KW-1185">Reference proteome</keyword>
<dbReference type="PANTHER" id="PTHR24292:SF54">
    <property type="entry name" value="CYP9F3-RELATED"/>
    <property type="match status" value="1"/>
</dbReference>
<evidence type="ECO:0000256" key="3">
    <source>
        <dbReference type="ARBA" id="ARBA00004406"/>
    </source>
</evidence>
<reference evidence="16 17" key="1">
    <citation type="submission" date="2024-03" db="EMBL/GenBank/DDBJ databases">
        <title>Adaptation during the transition from Ophiocordyceps entomopathogen to insect associate is accompanied by gene loss and intensified selection.</title>
        <authorList>
            <person name="Ward C.M."/>
            <person name="Onetto C.A."/>
            <person name="Borneman A.R."/>
        </authorList>
    </citation>
    <scope>NUCLEOTIDE SEQUENCE [LARGE SCALE GENOMIC DNA]</scope>
    <source>
        <strain evidence="16">AWRI1</strain>
        <tissue evidence="16">Single Adult Female</tissue>
    </source>
</reference>
<evidence type="ECO:0000256" key="13">
    <source>
        <dbReference type="PIRSR" id="PIRSR602401-1"/>
    </source>
</evidence>
<keyword evidence="7" id="KW-0256">Endoplasmic reticulum</keyword>
<dbReference type="EMBL" id="JBBCAQ010000036">
    <property type="protein sequence ID" value="KAK7576321.1"/>
    <property type="molecule type" value="Genomic_DNA"/>
</dbReference>
<dbReference type="PROSITE" id="PS00086">
    <property type="entry name" value="CYTOCHROME_P450"/>
    <property type="match status" value="1"/>
</dbReference>
<keyword evidence="15" id="KW-0812">Transmembrane</keyword>
<feature type="binding site" description="axial binding residue" evidence="13">
    <location>
        <position position="449"/>
    </location>
    <ligand>
        <name>heme</name>
        <dbReference type="ChEBI" id="CHEBI:30413"/>
    </ligand>
    <ligandPart>
        <name>Fe</name>
        <dbReference type="ChEBI" id="CHEBI:18248"/>
    </ligandPart>
</feature>
<evidence type="ECO:0000256" key="8">
    <source>
        <dbReference type="ARBA" id="ARBA00022848"/>
    </source>
</evidence>
<dbReference type="InterPro" id="IPR036396">
    <property type="entry name" value="Cyt_P450_sf"/>
</dbReference>
<dbReference type="CDD" id="cd11056">
    <property type="entry name" value="CYP6-like"/>
    <property type="match status" value="1"/>
</dbReference>
<evidence type="ECO:0000256" key="2">
    <source>
        <dbReference type="ARBA" id="ARBA00004174"/>
    </source>
</evidence>
<keyword evidence="8" id="KW-0492">Microsome</keyword>
<evidence type="ECO:0000256" key="11">
    <source>
        <dbReference type="ARBA" id="ARBA00023033"/>
    </source>
</evidence>
<accession>A0AAN9TNG1</accession>
<keyword evidence="12 15" id="KW-0472">Membrane</keyword>
<keyword evidence="11 14" id="KW-0503">Monooxygenase</keyword>
<dbReference type="GO" id="GO:0020037">
    <property type="term" value="F:heme binding"/>
    <property type="evidence" value="ECO:0007669"/>
    <property type="project" value="InterPro"/>
</dbReference>
<dbReference type="InterPro" id="IPR050476">
    <property type="entry name" value="Insect_CytP450_Detox"/>
</dbReference>
<evidence type="ECO:0000256" key="15">
    <source>
        <dbReference type="SAM" id="Phobius"/>
    </source>
</evidence>
<dbReference type="GO" id="GO:0005506">
    <property type="term" value="F:iron ion binding"/>
    <property type="evidence" value="ECO:0007669"/>
    <property type="project" value="InterPro"/>
</dbReference>
<dbReference type="SUPFAM" id="SSF48264">
    <property type="entry name" value="Cytochrome P450"/>
    <property type="match status" value="1"/>
</dbReference>
<dbReference type="InterPro" id="IPR001128">
    <property type="entry name" value="Cyt_P450"/>
</dbReference>
<dbReference type="Pfam" id="PF00067">
    <property type="entry name" value="p450"/>
    <property type="match status" value="1"/>
</dbReference>
<proteinExistence type="inferred from homology"/>
<dbReference type="GO" id="GO:0005789">
    <property type="term" value="C:endoplasmic reticulum membrane"/>
    <property type="evidence" value="ECO:0007669"/>
    <property type="project" value="UniProtKB-SubCell"/>
</dbReference>
<evidence type="ECO:0000256" key="10">
    <source>
        <dbReference type="ARBA" id="ARBA00023004"/>
    </source>
</evidence>
<dbReference type="GO" id="GO:0004497">
    <property type="term" value="F:monooxygenase activity"/>
    <property type="evidence" value="ECO:0007669"/>
    <property type="project" value="UniProtKB-KW"/>
</dbReference>
<comment type="subcellular location">
    <subcellularLocation>
        <location evidence="3">Endoplasmic reticulum membrane</location>
        <topology evidence="3">Peripheral membrane protein</topology>
    </subcellularLocation>
    <subcellularLocation>
        <location evidence="2">Microsome membrane</location>
        <topology evidence="2">Peripheral membrane protein</topology>
    </subcellularLocation>
</comment>
<evidence type="ECO:0000256" key="5">
    <source>
        <dbReference type="ARBA" id="ARBA00022617"/>
    </source>
</evidence>
<evidence type="ECO:0000256" key="4">
    <source>
        <dbReference type="ARBA" id="ARBA00010617"/>
    </source>
</evidence>
<evidence type="ECO:0000256" key="7">
    <source>
        <dbReference type="ARBA" id="ARBA00022824"/>
    </source>
</evidence>
<keyword evidence="6 13" id="KW-0479">Metal-binding</keyword>
<evidence type="ECO:0000256" key="1">
    <source>
        <dbReference type="ARBA" id="ARBA00001971"/>
    </source>
</evidence>
<dbReference type="AlphaFoldDB" id="A0AAN9TNG1"/>
<evidence type="ECO:0000256" key="6">
    <source>
        <dbReference type="ARBA" id="ARBA00022723"/>
    </source>
</evidence>
<dbReference type="InterPro" id="IPR017972">
    <property type="entry name" value="Cyt_P450_CS"/>
</dbReference>
<dbReference type="Gene3D" id="1.10.630.10">
    <property type="entry name" value="Cytochrome P450"/>
    <property type="match status" value="1"/>
</dbReference>
<keyword evidence="5 13" id="KW-0349">Heme</keyword>
<evidence type="ECO:0000256" key="14">
    <source>
        <dbReference type="RuleBase" id="RU000461"/>
    </source>
</evidence>
<feature type="transmembrane region" description="Helical" evidence="15">
    <location>
        <begin position="6"/>
        <end position="23"/>
    </location>
</feature>
<organism evidence="16 17">
    <name type="scientific">Parthenolecanium corni</name>
    <dbReference type="NCBI Taxonomy" id="536013"/>
    <lineage>
        <taxon>Eukaryota</taxon>
        <taxon>Metazoa</taxon>
        <taxon>Ecdysozoa</taxon>
        <taxon>Arthropoda</taxon>
        <taxon>Hexapoda</taxon>
        <taxon>Insecta</taxon>
        <taxon>Pterygota</taxon>
        <taxon>Neoptera</taxon>
        <taxon>Paraneoptera</taxon>
        <taxon>Hemiptera</taxon>
        <taxon>Sternorrhyncha</taxon>
        <taxon>Coccoidea</taxon>
        <taxon>Coccidae</taxon>
        <taxon>Parthenolecanium</taxon>
    </lineage>
</organism>
<keyword evidence="15" id="KW-1133">Transmembrane helix</keyword>
<dbReference type="PRINTS" id="PR00385">
    <property type="entry name" value="P450"/>
</dbReference>
<keyword evidence="9 14" id="KW-0560">Oxidoreductase</keyword>
<dbReference type="Proteomes" id="UP001367676">
    <property type="component" value="Unassembled WGS sequence"/>
</dbReference>
<dbReference type="PANTHER" id="PTHR24292">
    <property type="entry name" value="CYTOCHROME P450"/>
    <property type="match status" value="1"/>
</dbReference>
<name>A0AAN9TNG1_9HEMI</name>
<dbReference type="InterPro" id="IPR002401">
    <property type="entry name" value="Cyt_P450_E_grp-I"/>
</dbReference>
<dbReference type="FunFam" id="1.10.630.10:FF:000042">
    <property type="entry name" value="Cytochrome P450"/>
    <property type="match status" value="1"/>
</dbReference>
<comment type="similarity">
    <text evidence="4 14">Belongs to the cytochrome P450 family.</text>
</comment>
<evidence type="ECO:0008006" key="18">
    <source>
        <dbReference type="Google" id="ProtNLM"/>
    </source>
</evidence>